<feature type="transmembrane region" description="Helical" evidence="8">
    <location>
        <begin position="399"/>
        <end position="421"/>
    </location>
</feature>
<dbReference type="PANTHER" id="PTHR33908:SF3">
    <property type="entry name" value="UNDECAPRENYL PHOSPHATE-ALPHA-4-AMINO-4-DEOXY-L-ARABINOSE ARABINOSYL TRANSFERASE"/>
    <property type="match status" value="1"/>
</dbReference>
<dbReference type="EMBL" id="PQAP01000128">
    <property type="protein sequence ID" value="PWB71060.1"/>
    <property type="molecule type" value="Genomic_DNA"/>
</dbReference>
<evidence type="ECO:0000256" key="8">
    <source>
        <dbReference type="SAM" id="Phobius"/>
    </source>
</evidence>
<proteinExistence type="predicted"/>
<feature type="transmembrane region" description="Helical" evidence="8">
    <location>
        <begin position="7"/>
        <end position="26"/>
    </location>
</feature>
<evidence type="ECO:0000256" key="7">
    <source>
        <dbReference type="ARBA" id="ARBA00023136"/>
    </source>
</evidence>
<dbReference type="GO" id="GO:0000030">
    <property type="term" value="F:mannosyltransferase activity"/>
    <property type="evidence" value="ECO:0007669"/>
    <property type="project" value="InterPro"/>
</dbReference>
<dbReference type="GO" id="GO:0005886">
    <property type="term" value="C:plasma membrane"/>
    <property type="evidence" value="ECO:0007669"/>
    <property type="project" value="UniProtKB-SubCell"/>
</dbReference>
<sequence>MSDDRKRLVAAVAFFVALCGILYVTGNGAVSLFDPDDAFYAATAREMLVHKSFLTPLLFDQPQFEKPPLYYWFLMAAFEGLGTNAWSARLVNVLFATLAVILTYLFLRRFSNERTARYGGLILATTIWWVGLARVVLTDMMFAVLIMAGLYAAYCWIETREKKWLTMFGLAAALATLTKGPLGLALPAVAVTIHLAIARDGRSIRRFLLGRWWLPYLVIGLPWYIYAYVTNGKLLIGEFFVHDHWDRLVGAEHPSFNHWYFYPVMICLFFIPWTAFLPFLSRPDRGSRPLFRFMVIWFLTIVLSFSIAQSKLATYVSPAYPALAVLVAMGLAQQSIARWRQLAGAGLLIASAAALVAGALIAPEKAGLPKIVSVPIAAGAVFVLAAGVLLIFRRIRDAVIATAASVGVLVILSSIIIFPLLEGGLTQADVPAAAAKCGMQNQSVLCSPIYARGIHFYTDQPIIVVAPRPHPYWSDHPIPIISTDSAITRLLDTTATQFCVLSPRELRRVTKLLPPGSRLDTVERAMDKTILVYRRGAVTASPQP</sequence>
<evidence type="ECO:0000259" key="9">
    <source>
        <dbReference type="Pfam" id="PF02366"/>
    </source>
</evidence>
<feature type="transmembrane region" description="Helical" evidence="8">
    <location>
        <begin position="290"/>
        <end position="308"/>
    </location>
</feature>
<evidence type="ECO:0000313" key="10">
    <source>
        <dbReference type="EMBL" id="PWB71060.1"/>
    </source>
</evidence>
<feature type="transmembrane region" description="Helical" evidence="8">
    <location>
        <begin position="164"/>
        <end position="197"/>
    </location>
</feature>
<name>A0A855X057_9BACT</name>
<dbReference type="GO" id="GO:0010041">
    <property type="term" value="P:response to iron(III) ion"/>
    <property type="evidence" value="ECO:0007669"/>
    <property type="project" value="TreeGrafter"/>
</dbReference>
<keyword evidence="5 8" id="KW-0812">Transmembrane</keyword>
<dbReference type="Proteomes" id="UP000250918">
    <property type="component" value="Unassembled WGS sequence"/>
</dbReference>
<dbReference type="Pfam" id="PF02366">
    <property type="entry name" value="PMT"/>
    <property type="match status" value="1"/>
</dbReference>
<comment type="subcellular location">
    <subcellularLocation>
        <location evidence="1">Cell membrane</location>
        <topology evidence="1">Multi-pass membrane protein</topology>
    </subcellularLocation>
</comment>
<dbReference type="GO" id="GO:0016763">
    <property type="term" value="F:pentosyltransferase activity"/>
    <property type="evidence" value="ECO:0007669"/>
    <property type="project" value="TreeGrafter"/>
</dbReference>
<protein>
    <recommendedName>
        <fullName evidence="9">ArnT-like N-terminal domain-containing protein</fullName>
    </recommendedName>
</protein>
<dbReference type="PANTHER" id="PTHR33908">
    <property type="entry name" value="MANNOSYLTRANSFERASE YKCB-RELATED"/>
    <property type="match status" value="1"/>
</dbReference>
<feature type="transmembrane region" description="Helical" evidence="8">
    <location>
        <begin position="209"/>
        <end position="229"/>
    </location>
</feature>
<reference evidence="10 11" key="1">
    <citation type="journal article" date="2018" name="ISME J.">
        <title>A methanotrophic archaeon couples anaerobic oxidation of methane to Fe(III) reduction.</title>
        <authorList>
            <person name="Cai C."/>
            <person name="Leu A.O."/>
            <person name="Xie G.J."/>
            <person name="Guo J."/>
            <person name="Feng Y."/>
            <person name="Zhao J.X."/>
            <person name="Tyson G.W."/>
            <person name="Yuan Z."/>
            <person name="Hu S."/>
        </authorList>
    </citation>
    <scope>NUCLEOTIDE SEQUENCE [LARGE SCALE GENOMIC DNA]</scope>
    <source>
        <strain evidence="10">FeB_12</strain>
    </source>
</reference>
<feature type="transmembrane region" description="Helical" evidence="8">
    <location>
        <begin position="374"/>
        <end position="392"/>
    </location>
</feature>
<dbReference type="GO" id="GO:0006493">
    <property type="term" value="P:protein O-linked glycosylation"/>
    <property type="evidence" value="ECO:0007669"/>
    <property type="project" value="InterPro"/>
</dbReference>
<evidence type="ECO:0000256" key="1">
    <source>
        <dbReference type="ARBA" id="ARBA00004651"/>
    </source>
</evidence>
<feature type="domain" description="ArnT-like N-terminal" evidence="9">
    <location>
        <begin position="33"/>
        <end position="229"/>
    </location>
</feature>
<evidence type="ECO:0000256" key="4">
    <source>
        <dbReference type="ARBA" id="ARBA00022679"/>
    </source>
</evidence>
<keyword evidence="6 8" id="KW-1133">Transmembrane helix</keyword>
<evidence type="ECO:0000256" key="3">
    <source>
        <dbReference type="ARBA" id="ARBA00022676"/>
    </source>
</evidence>
<evidence type="ECO:0000313" key="11">
    <source>
        <dbReference type="Proteomes" id="UP000250918"/>
    </source>
</evidence>
<keyword evidence="2" id="KW-1003">Cell membrane</keyword>
<keyword evidence="7 8" id="KW-0472">Membrane</keyword>
<gene>
    <name evidence="10" type="ORF">C3F09_08365</name>
</gene>
<evidence type="ECO:0000256" key="5">
    <source>
        <dbReference type="ARBA" id="ARBA00022692"/>
    </source>
</evidence>
<dbReference type="AlphaFoldDB" id="A0A855X057"/>
<evidence type="ECO:0000256" key="2">
    <source>
        <dbReference type="ARBA" id="ARBA00022475"/>
    </source>
</evidence>
<dbReference type="InterPro" id="IPR050297">
    <property type="entry name" value="LipidA_mod_glycosyltrf_83"/>
</dbReference>
<comment type="caution">
    <text evidence="10">The sequence shown here is derived from an EMBL/GenBank/DDBJ whole genome shotgun (WGS) entry which is preliminary data.</text>
</comment>
<feature type="transmembrane region" description="Helical" evidence="8">
    <location>
        <begin position="314"/>
        <end position="332"/>
    </location>
</feature>
<accession>A0A855X057</accession>
<keyword evidence="4" id="KW-0808">Transferase</keyword>
<evidence type="ECO:0000256" key="6">
    <source>
        <dbReference type="ARBA" id="ARBA00022989"/>
    </source>
</evidence>
<feature type="transmembrane region" description="Helical" evidence="8">
    <location>
        <begin position="119"/>
        <end position="152"/>
    </location>
</feature>
<feature type="transmembrane region" description="Helical" evidence="8">
    <location>
        <begin position="86"/>
        <end position="107"/>
    </location>
</feature>
<organism evidence="10 11">
    <name type="scientific">candidate division GN15 bacterium</name>
    <dbReference type="NCBI Taxonomy" id="2072418"/>
    <lineage>
        <taxon>Bacteria</taxon>
        <taxon>candidate division GN15</taxon>
    </lineage>
</organism>
<feature type="transmembrane region" description="Helical" evidence="8">
    <location>
        <begin position="259"/>
        <end position="278"/>
    </location>
</feature>
<keyword evidence="3" id="KW-0328">Glycosyltransferase</keyword>
<feature type="transmembrane region" description="Helical" evidence="8">
    <location>
        <begin position="344"/>
        <end position="362"/>
    </location>
</feature>
<dbReference type="InterPro" id="IPR003342">
    <property type="entry name" value="ArnT-like_N"/>
</dbReference>
<dbReference type="GO" id="GO:0009103">
    <property type="term" value="P:lipopolysaccharide biosynthetic process"/>
    <property type="evidence" value="ECO:0007669"/>
    <property type="project" value="UniProtKB-ARBA"/>
</dbReference>